<evidence type="ECO:0000313" key="8">
    <source>
        <dbReference type="Proteomes" id="UP000243797"/>
    </source>
</evidence>
<feature type="transmembrane region" description="Helical" evidence="5">
    <location>
        <begin position="264"/>
        <end position="284"/>
    </location>
</feature>
<evidence type="ECO:0000256" key="3">
    <source>
        <dbReference type="ARBA" id="ARBA00022989"/>
    </source>
</evidence>
<accession>A0A2K1QHS2</accession>
<dbReference type="GO" id="GO:0016020">
    <property type="term" value="C:membrane"/>
    <property type="evidence" value="ECO:0007669"/>
    <property type="project" value="UniProtKB-SubCell"/>
</dbReference>
<evidence type="ECO:0000256" key="4">
    <source>
        <dbReference type="ARBA" id="ARBA00023136"/>
    </source>
</evidence>
<evidence type="ECO:0000256" key="5">
    <source>
        <dbReference type="SAM" id="Phobius"/>
    </source>
</evidence>
<comment type="caution">
    <text evidence="7">The sequence shown here is derived from an EMBL/GenBank/DDBJ whole genome shotgun (WGS) entry which is preliminary data.</text>
</comment>
<organism evidence="7 8">
    <name type="scientific">Sphaceloma murrayae</name>
    <dbReference type="NCBI Taxonomy" id="2082308"/>
    <lineage>
        <taxon>Eukaryota</taxon>
        <taxon>Fungi</taxon>
        <taxon>Dikarya</taxon>
        <taxon>Ascomycota</taxon>
        <taxon>Pezizomycotina</taxon>
        <taxon>Dothideomycetes</taxon>
        <taxon>Dothideomycetidae</taxon>
        <taxon>Myriangiales</taxon>
        <taxon>Elsinoaceae</taxon>
        <taxon>Sphaceloma</taxon>
    </lineage>
</organism>
<name>A0A2K1QHS2_9PEZI</name>
<keyword evidence="2 5" id="KW-0812">Transmembrane</keyword>
<evidence type="ECO:0000259" key="6">
    <source>
        <dbReference type="Pfam" id="PF13813"/>
    </source>
</evidence>
<dbReference type="InParanoid" id="A0A2K1QHS2"/>
<keyword evidence="8" id="KW-1185">Reference proteome</keyword>
<feature type="transmembrane region" description="Helical" evidence="5">
    <location>
        <begin position="359"/>
        <end position="378"/>
    </location>
</feature>
<gene>
    <name evidence="7" type="ORF">CAC42_1738</name>
</gene>
<keyword evidence="3 5" id="KW-1133">Transmembrane helix</keyword>
<dbReference type="Proteomes" id="UP000243797">
    <property type="component" value="Unassembled WGS sequence"/>
</dbReference>
<dbReference type="AlphaFoldDB" id="A0A2K1QHS2"/>
<comment type="subcellular location">
    <subcellularLocation>
        <location evidence="1">Membrane</location>
        <topology evidence="1">Multi-pass membrane protein</topology>
    </subcellularLocation>
</comment>
<feature type="transmembrane region" description="Helical" evidence="5">
    <location>
        <begin position="29"/>
        <end position="45"/>
    </location>
</feature>
<dbReference type="Pfam" id="PF13813">
    <property type="entry name" value="MBOAT_2"/>
    <property type="match status" value="1"/>
</dbReference>
<sequence>MLDTNILAFCLAQFLLAWGLRNTSVSSYARILIVLLIIPCSLYSVRGSWVKQFPSGVGAEYVIGFILHANSFLNLGKLEPDKTWSNAKKTIWAINSSVGARWEAGFVPAFKKKDPAYIPTRWSLLLERLWGVCWTLSIIWLIRKYRIQATPDDFLSVPNDFLLRLGEVSYREAVIRIQYSIGGYTMQYMSLRACHSLLTCIALLLGQGPEQWPPLFGSLREAYTVRRFYALFWHRLMRKAFTSHAAAFCCNILRMPRNSQITRFFIIAGAFMISAIMHTFAAPGLERCGFWPQCRYYISIILAIALEDVVFGVSKRVMKLASPASKTKSKDASRKVAKAYQGSQEDEEGPSMVLRTFGYAWTAGFHVWAGSMMIYGLWSGCSA</sequence>
<protein>
    <recommendedName>
        <fullName evidence="6">Wax synthase domain-containing protein</fullName>
    </recommendedName>
</protein>
<reference evidence="7 8" key="1">
    <citation type="submission" date="2017-06" db="EMBL/GenBank/DDBJ databases">
        <title>Draft genome sequence of a variant of Elsinoe murrayae.</title>
        <authorList>
            <person name="Cheng Q."/>
        </authorList>
    </citation>
    <scope>NUCLEOTIDE SEQUENCE [LARGE SCALE GENOMIC DNA]</scope>
    <source>
        <strain evidence="7 8">CQ-2017a</strain>
    </source>
</reference>
<dbReference type="OrthoDB" id="1077582at2759"/>
<dbReference type="InterPro" id="IPR032805">
    <property type="entry name" value="Wax_synthase_dom"/>
</dbReference>
<evidence type="ECO:0000313" key="7">
    <source>
        <dbReference type="EMBL" id="PNS14716.1"/>
    </source>
</evidence>
<keyword evidence="4 5" id="KW-0472">Membrane</keyword>
<feature type="transmembrane region" description="Helical" evidence="5">
    <location>
        <begin position="296"/>
        <end position="313"/>
    </location>
</feature>
<evidence type="ECO:0000256" key="2">
    <source>
        <dbReference type="ARBA" id="ARBA00022692"/>
    </source>
</evidence>
<dbReference type="EMBL" id="NKHZ01000082">
    <property type="protein sequence ID" value="PNS14716.1"/>
    <property type="molecule type" value="Genomic_DNA"/>
</dbReference>
<feature type="domain" description="Wax synthase" evidence="6">
    <location>
        <begin position="212"/>
        <end position="282"/>
    </location>
</feature>
<proteinExistence type="predicted"/>
<evidence type="ECO:0000256" key="1">
    <source>
        <dbReference type="ARBA" id="ARBA00004141"/>
    </source>
</evidence>
<feature type="transmembrane region" description="Helical" evidence="5">
    <location>
        <begin position="122"/>
        <end position="142"/>
    </location>
</feature>